<dbReference type="InterPro" id="IPR001851">
    <property type="entry name" value="ABC_transp_permease"/>
</dbReference>
<reference evidence="8 9" key="1">
    <citation type="submission" date="2023-07" db="EMBL/GenBank/DDBJ databases">
        <title>Sequencing the genomes of 1000 actinobacteria strains.</title>
        <authorList>
            <person name="Klenk H.-P."/>
        </authorList>
    </citation>
    <scope>NUCLEOTIDE SEQUENCE [LARGE SCALE GENOMIC DNA]</scope>
    <source>
        <strain evidence="8 9">DSM 41600</strain>
    </source>
</reference>
<feature type="transmembrane region" description="Helical" evidence="7">
    <location>
        <begin position="342"/>
        <end position="361"/>
    </location>
</feature>
<proteinExistence type="predicted"/>
<feature type="transmembrane region" description="Helical" evidence="7">
    <location>
        <begin position="368"/>
        <end position="387"/>
    </location>
</feature>
<dbReference type="RefSeq" id="WP_030840647.1">
    <property type="nucleotide sequence ID" value="NZ_JAURUE010000001.1"/>
</dbReference>
<evidence type="ECO:0000256" key="5">
    <source>
        <dbReference type="ARBA" id="ARBA00023136"/>
    </source>
</evidence>
<feature type="transmembrane region" description="Helical" evidence="7">
    <location>
        <begin position="271"/>
        <end position="291"/>
    </location>
</feature>
<comment type="caution">
    <text evidence="8">The sequence shown here is derived from an EMBL/GenBank/DDBJ whole genome shotgun (WGS) entry which is preliminary data.</text>
</comment>
<evidence type="ECO:0000256" key="2">
    <source>
        <dbReference type="ARBA" id="ARBA00022475"/>
    </source>
</evidence>
<accession>A0ABT9KLW9</accession>
<feature type="compositionally biased region" description="Low complexity" evidence="6">
    <location>
        <begin position="1"/>
        <end position="13"/>
    </location>
</feature>
<dbReference type="PANTHER" id="PTHR43370">
    <property type="entry name" value="SUGAR ABC TRANSPORTER INTEGRAL MEMBRANE PROTEIN-RELATED"/>
    <property type="match status" value="1"/>
</dbReference>
<dbReference type="EMBL" id="JAURUE010000001">
    <property type="protein sequence ID" value="MDP9609429.1"/>
    <property type="molecule type" value="Genomic_DNA"/>
</dbReference>
<feature type="transmembrane region" description="Helical" evidence="7">
    <location>
        <begin position="89"/>
        <end position="108"/>
    </location>
</feature>
<keyword evidence="3 7" id="KW-0812">Transmembrane</keyword>
<sequence>MSATVTTTTSTSTPGKGNGPASRMSLGKVLLIVAGALIALSVLRALVDAAQQADFDRVTSSGQIGAALSMAVPIGLAGLGGLWAERAGVVNIGLEGMMILGTFFGAWAGYQTNPWVGVLAGVLGGAAGGLVHAVATVTFGVDHIISGVAINILALGATTYLAKRWFEPLGDIGGSPKNSPQVDPIQTFTVPGLSDWLADLENHHWFLVSDIAGVIGGLVTDISALTIVSVLLVVGSFFALWRTSFGLRLRSCGENPTAAESLGVNVYLYKYAAVVISGGLAGLGGVFLALVRSHIYNEGQTGGRGYIGLAAMLFGNWRPGGLAMGAGLFGYSDALQLRNGGATVHALLLLVALGLAVLAGWRIVRKSYVAGAVSGAAAVALLLWYALTDTVPNDLVSATPYIVTLLVMGLASQRLRMPKANNKPYRKGQGT</sequence>
<feature type="transmembrane region" description="Helical" evidence="7">
    <location>
        <begin position="222"/>
        <end position="241"/>
    </location>
</feature>
<name>A0ABT9KLW9_9ACTN</name>
<evidence type="ECO:0000256" key="3">
    <source>
        <dbReference type="ARBA" id="ARBA00022692"/>
    </source>
</evidence>
<evidence type="ECO:0000313" key="8">
    <source>
        <dbReference type="EMBL" id="MDP9609429.1"/>
    </source>
</evidence>
<keyword evidence="5 7" id="KW-0472">Membrane</keyword>
<keyword evidence="4 7" id="KW-1133">Transmembrane helix</keyword>
<dbReference type="Proteomes" id="UP001234880">
    <property type="component" value="Unassembled WGS sequence"/>
</dbReference>
<evidence type="ECO:0000256" key="7">
    <source>
        <dbReference type="SAM" id="Phobius"/>
    </source>
</evidence>
<feature type="transmembrane region" description="Helical" evidence="7">
    <location>
        <begin position="64"/>
        <end position="83"/>
    </location>
</feature>
<organism evidence="8 9">
    <name type="scientific">Streptomyces demainii</name>
    <dbReference type="NCBI Taxonomy" id="588122"/>
    <lineage>
        <taxon>Bacteria</taxon>
        <taxon>Bacillati</taxon>
        <taxon>Actinomycetota</taxon>
        <taxon>Actinomycetes</taxon>
        <taxon>Kitasatosporales</taxon>
        <taxon>Streptomycetaceae</taxon>
        <taxon>Streptomyces</taxon>
    </lineage>
</organism>
<evidence type="ECO:0000256" key="4">
    <source>
        <dbReference type="ARBA" id="ARBA00022989"/>
    </source>
</evidence>
<dbReference type="CDD" id="cd06580">
    <property type="entry name" value="TM_PBP1_transp_TpRbsC_like"/>
    <property type="match status" value="1"/>
</dbReference>
<feature type="transmembrane region" description="Helical" evidence="7">
    <location>
        <begin position="399"/>
        <end position="417"/>
    </location>
</feature>
<keyword evidence="8" id="KW-0813">Transport</keyword>
<evidence type="ECO:0000313" key="9">
    <source>
        <dbReference type="Proteomes" id="UP001234880"/>
    </source>
</evidence>
<feature type="region of interest" description="Disordered" evidence="6">
    <location>
        <begin position="1"/>
        <end position="20"/>
    </location>
</feature>
<feature type="transmembrane region" description="Helical" evidence="7">
    <location>
        <begin position="143"/>
        <end position="162"/>
    </location>
</feature>
<evidence type="ECO:0000256" key="1">
    <source>
        <dbReference type="ARBA" id="ARBA00004651"/>
    </source>
</evidence>
<feature type="transmembrane region" description="Helical" evidence="7">
    <location>
        <begin position="25"/>
        <end position="43"/>
    </location>
</feature>
<protein>
    <submittedName>
        <fullName evidence="8">Simple sugar transport system permease protein</fullName>
    </submittedName>
</protein>
<gene>
    <name evidence="8" type="ORF">JOF35_001706</name>
</gene>
<feature type="transmembrane region" description="Helical" evidence="7">
    <location>
        <begin position="115"/>
        <end position="137"/>
    </location>
</feature>
<comment type="subcellular location">
    <subcellularLocation>
        <location evidence="1">Cell membrane</location>
        <topology evidence="1">Multi-pass membrane protein</topology>
    </subcellularLocation>
</comment>
<keyword evidence="8" id="KW-0762">Sugar transport</keyword>
<keyword evidence="2" id="KW-1003">Cell membrane</keyword>
<keyword evidence="9" id="KW-1185">Reference proteome</keyword>
<evidence type="ECO:0000256" key="6">
    <source>
        <dbReference type="SAM" id="MobiDB-lite"/>
    </source>
</evidence>
<dbReference type="PANTHER" id="PTHR43370:SF1">
    <property type="entry name" value="GUANOSINE ABC TRANSPORTER PERMEASE PROTEIN NUPQ"/>
    <property type="match status" value="1"/>
</dbReference>
<dbReference type="Pfam" id="PF02653">
    <property type="entry name" value="BPD_transp_2"/>
    <property type="match status" value="1"/>
</dbReference>